<dbReference type="KEGG" id="bcel:BcellWH2_00826"/>
<dbReference type="Proteomes" id="UP000061809">
    <property type="component" value="Chromosome"/>
</dbReference>
<protein>
    <submittedName>
        <fullName evidence="1">Uncharacterized protein</fullName>
    </submittedName>
</protein>
<dbReference type="PATRIC" id="fig|246787.4.peg.852"/>
<evidence type="ECO:0000313" key="1">
    <source>
        <dbReference type="EMBL" id="ALJ58089.1"/>
    </source>
</evidence>
<accession>A0A0P0G2J5</accession>
<sequence>MLSSSWLIELSKSRKEVKMAKTAGGLRSGSSSRSGGNFQASVAVQNRNGETRWLQKNFRTQSQAEKWIDRVASRFDSPAKSGFATAAAIDKDTRRGTQYDIYNRDLAREFEVRDRREFRAGRGGYTGRR</sequence>
<dbReference type="EMBL" id="CP012801">
    <property type="protein sequence ID" value="ALJ58089.1"/>
    <property type="molecule type" value="Genomic_DNA"/>
</dbReference>
<evidence type="ECO:0000313" key="2">
    <source>
        <dbReference type="Proteomes" id="UP000061809"/>
    </source>
</evidence>
<gene>
    <name evidence="1" type="ORF">BcellWH2_00826</name>
</gene>
<dbReference type="AlphaFoldDB" id="A0A0P0G2J5"/>
<reference evidence="1 2" key="1">
    <citation type="journal article" date="2015" name="Science">
        <title>Genetic determinants of in vivo fitness and diet responsiveness in multiple human gut Bacteroides.</title>
        <authorList>
            <person name="Wu M."/>
            <person name="McNulty N.P."/>
            <person name="Rodionov D.A."/>
            <person name="Khoroshkin M.S."/>
            <person name="Griffin N.W."/>
            <person name="Cheng J."/>
            <person name="Latreille P."/>
            <person name="Kerstetter R.A."/>
            <person name="Terrapon N."/>
            <person name="Henrissat B."/>
            <person name="Osterman A.L."/>
            <person name="Gordon J.I."/>
        </authorList>
    </citation>
    <scope>NUCLEOTIDE SEQUENCE [LARGE SCALE GENOMIC DNA]</scope>
    <source>
        <strain evidence="1 2">WH2</strain>
    </source>
</reference>
<proteinExistence type="predicted"/>
<name>A0A0P0G2J5_9BACE</name>
<organism evidence="1 2">
    <name type="scientific">Bacteroides cellulosilyticus</name>
    <dbReference type="NCBI Taxonomy" id="246787"/>
    <lineage>
        <taxon>Bacteria</taxon>
        <taxon>Pseudomonadati</taxon>
        <taxon>Bacteroidota</taxon>
        <taxon>Bacteroidia</taxon>
        <taxon>Bacteroidales</taxon>
        <taxon>Bacteroidaceae</taxon>
        <taxon>Bacteroides</taxon>
    </lineage>
</organism>